<evidence type="ECO:0000313" key="2">
    <source>
        <dbReference type="EMBL" id="RYN78012.1"/>
    </source>
</evidence>
<feature type="region of interest" description="Disordered" evidence="1">
    <location>
        <begin position="1"/>
        <end position="39"/>
    </location>
</feature>
<proteinExistence type="predicted"/>
<accession>A0A4Q4NL02</accession>
<evidence type="ECO:0000313" key="3">
    <source>
        <dbReference type="Proteomes" id="UP000291422"/>
    </source>
</evidence>
<sequence>MQPGFGNQPIPDATHHLPISRPHRHHRSKGDDLATPRSSLRGRPRAQFLLDIPAYEYKLPKEMPINATIVDLIAVVPQWFRNPGITWRFMNNGINAAVHFAILEQHRHLGLTNVEEAERARDHISDTYRKTMRKMENFSGWTKAGHNIPDNWNKLNISVSGYLPESAKKIGYVTPASIPFIVLAVGLKKLPQGYDAGDLSRALQFAMQNQKLGEHGRPTEFMFPDDIQPILDHIGHTRNTDNHVDDTVVRHYYQVLRDADGTRRKQFLEQRRQQQAADEAVVNRAHQSQMHHAPLCQESLGGHGTHRSPLEATSRASSVQLHMQPAASVPALSSGHENIPPAGMGALMPAAFHDSPMTQDFLPNIAQSFMYDQTQDQGRGRTAMSGANYSSPCISHATRSNSQEAAANIASELLAQGAQKAYVDFPDIPDICKFETDDQKGPFVVENWSHLDPQRATEAVDALMAVHQTYDLNTSPNPIRYLPQARYRYHPSTILRNGPEELDLDDHSDLARALPCARQ</sequence>
<evidence type="ECO:0000256" key="1">
    <source>
        <dbReference type="SAM" id="MobiDB-lite"/>
    </source>
</evidence>
<dbReference type="EMBL" id="PDXD01000008">
    <property type="protein sequence ID" value="RYN78012.1"/>
    <property type="molecule type" value="Genomic_DNA"/>
</dbReference>
<feature type="region of interest" description="Disordered" evidence="1">
    <location>
        <begin position="296"/>
        <end position="323"/>
    </location>
</feature>
<protein>
    <submittedName>
        <fullName evidence="2">Uncharacterized protein</fullName>
    </submittedName>
</protein>
<dbReference type="VEuPathDB" id="FungiDB:CC77DRAFT_1062371"/>
<reference evidence="3" key="1">
    <citation type="journal article" date="2019" name="bioRxiv">
        <title>Genomics, evolutionary history and diagnostics of the Alternaria alternata species group including apple and Asian pear pathotypes.</title>
        <authorList>
            <person name="Armitage A.D."/>
            <person name="Cockerton H.M."/>
            <person name="Sreenivasaprasad S."/>
            <person name="Woodhall J.W."/>
            <person name="Lane C.R."/>
            <person name="Harrison R.J."/>
            <person name="Clarkson J.P."/>
        </authorList>
    </citation>
    <scope>NUCLEOTIDE SEQUENCE [LARGE SCALE GENOMIC DNA]</scope>
    <source>
        <strain evidence="3">FERA 1177</strain>
    </source>
</reference>
<name>A0A4Q4NL02_ALTAL</name>
<gene>
    <name evidence="2" type="ORF">AA0117_g4615</name>
</gene>
<dbReference type="Proteomes" id="UP000291422">
    <property type="component" value="Unassembled WGS sequence"/>
</dbReference>
<organism evidence="2 3">
    <name type="scientific">Alternaria alternata</name>
    <name type="common">Alternaria rot fungus</name>
    <name type="synonym">Torula alternata</name>
    <dbReference type="NCBI Taxonomy" id="5599"/>
    <lineage>
        <taxon>Eukaryota</taxon>
        <taxon>Fungi</taxon>
        <taxon>Dikarya</taxon>
        <taxon>Ascomycota</taxon>
        <taxon>Pezizomycotina</taxon>
        <taxon>Dothideomycetes</taxon>
        <taxon>Pleosporomycetidae</taxon>
        <taxon>Pleosporales</taxon>
        <taxon>Pleosporineae</taxon>
        <taxon>Pleosporaceae</taxon>
        <taxon>Alternaria</taxon>
        <taxon>Alternaria sect. Alternaria</taxon>
        <taxon>Alternaria alternata complex</taxon>
    </lineage>
</organism>
<dbReference type="AlphaFoldDB" id="A0A4Q4NL02"/>
<comment type="caution">
    <text evidence="2">The sequence shown here is derived from an EMBL/GenBank/DDBJ whole genome shotgun (WGS) entry which is preliminary data.</text>
</comment>